<dbReference type="Proteomes" id="UP000505077">
    <property type="component" value="Unassembled WGS sequence"/>
</dbReference>
<dbReference type="PANTHER" id="PTHR33371:SF4">
    <property type="entry name" value="INTERMEMBRANE PHOSPHOLIPID TRANSPORT SYSTEM BINDING PROTEIN MLAD"/>
    <property type="match status" value="1"/>
</dbReference>
<dbReference type="AlphaFoldDB" id="A0A6L2R4Q3"/>
<proteinExistence type="predicted"/>
<gene>
    <name evidence="2" type="ORF">ZNDK_0327</name>
</gene>
<comment type="caution">
    <text evidence="2">The sequence shown here is derived from an EMBL/GenBank/DDBJ whole genome shotgun (WGS) entry which is preliminary data.</text>
</comment>
<dbReference type="PANTHER" id="PTHR33371">
    <property type="entry name" value="INTERMEMBRANE PHOSPHOLIPID TRANSPORT SYSTEM BINDING PROTEIN MLAD-RELATED"/>
    <property type="match status" value="1"/>
</dbReference>
<dbReference type="Pfam" id="PF02470">
    <property type="entry name" value="MlaD"/>
    <property type="match status" value="1"/>
</dbReference>
<accession>A0A6L2R4Q3</accession>
<evidence type="ECO:0000313" key="3">
    <source>
        <dbReference type="Proteomes" id="UP000505077"/>
    </source>
</evidence>
<name>A0A6L2R4Q3_9BACT</name>
<dbReference type="EMBL" id="BLLL01000003">
    <property type="protein sequence ID" value="GFH62556.1"/>
    <property type="molecule type" value="Genomic_DNA"/>
</dbReference>
<feature type="domain" description="Mce/MlaD" evidence="1">
    <location>
        <begin position="39"/>
        <end position="133"/>
    </location>
</feature>
<sequence>MTPSRSKMLVGAFVLTGALLLILGLLLLGGRHFFSFDTEYVLYFDGSVSGLSIGAPVVLRGVPMGSVTRIMLVPEDSGAVVTIPVYIQIDSKRLARGDGTQVSEDMERAIIQRMVGNGMQARLQMQSLITGQYRIEMDFFPGVQQKFYSSTRELEIPTQPSSMEALQRALNKLPLERVMTSLDVIMANLAVAMGDGKLHEGIAAFADTFAQASAVLRNTEMRQTLARMMERISGAAEVVSAQTPEAIVAFRDAMRAAADAAGQMQRAAVAVQNILGKDSSSMTDMRRLIQESAAAARALREFASMLERNPEALLQGRKGKY</sequence>
<evidence type="ECO:0000259" key="1">
    <source>
        <dbReference type="Pfam" id="PF02470"/>
    </source>
</evidence>
<evidence type="ECO:0000313" key="2">
    <source>
        <dbReference type="EMBL" id="GFH62556.1"/>
    </source>
</evidence>
<organism evidence="2 3">
    <name type="scientific">Candidatus Desulfovibrio kirbyi</name>
    <dbReference type="NCBI Taxonomy" id="2696086"/>
    <lineage>
        <taxon>Bacteria</taxon>
        <taxon>Pseudomonadati</taxon>
        <taxon>Thermodesulfobacteriota</taxon>
        <taxon>Desulfovibrionia</taxon>
        <taxon>Desulfovibrionales</taxon>
        <taxon>Desulfovibrionaceae</taxon>
        <taxon>Desulfovibrio</taxon>
    </lineage>
</organism>
<dbReference type="InterPro" id="IPR003399">
    <property type="entry name" value="Mce/MlaD"/>
</dbReference>
<dbReference type="InterPro" id="IPR052336">
    <property type="entry name" value="MlaD_Phospholipid_Transporter"/>
</dbReference>
<reference evidence="2 3" key="1">
    <citation type="journal article" date="2020" name="ISME J.">
        <title>Parallel Reductive Genome Evolution in Desulfovibrio Ectosymbionts Independently Acquired by Trichonympha Protists in the Termite Gut.</title>
        <authorList>
            <person name="Takeuchi M."/>
            <person name="Kuwahara H."/>
            <person name="Murakami T."/>
            <person name="Takahashi K."/>
            <person name="Kajitani R."/>
            <person name="Toyoda A."/>
            <person name="Itoh T."/>
            <person name="Ohkuma M."/>
            <person name="Hongoh Y."/>
        </authorList>
    </citation>
    <scope>NUCLEOTIDE SEQUENCE [LARGE SCALE GENOMIC DNA]</scope>
    <source>
        <strain evidence="2">ZnDsv-02</strain>
    </source>
</reference>
<protein>
    <submittedName>
        <fullName evidence="2">ABC transporter substrate-binding protein</fullName>
    </submittedName>
</protein>